<evidence type="ECO:0000313" key="3">
    <source>
        <dbReference type="EMBL" id="RFU40248.1"/>
    </source>
</evidence>
<dbReference type="InterPro" id="IPR007751">
    <property type="entry name" value="DUF676_lipase-like"/>
</dbReference>
<feature type="domain" description="DUF676" evidence="2">
    <location>
        <begin position="115"/>
        <end position="168"/>
    </location>
</feature>
<protein>
    <recommendedName>
        <fullName evidence="2">DUF676 domain-containing protein</fullName>
    </recommendedName>
</protein>
<dbReference type="OrthoDB" id="8871309at2"/>
<dbReference type="EMBL" id="QURH01000298">
    <property type="protein sequence ID" value="RFU40248.1"/>
    <property type="molecule type" value="Genomic_DNA"/>
</dbReference>
<feature type="compositionally biased region" description="Pro residues" evidence="1">
    <location>
        <begin position="8"/>
        <end position="21"/>
    </location>
</feature>
<feature type="region of interest" description="Disordered" evidence="1">
    <location>
        <begin position="1"/>
        <end position="30"/>
    </location>
</feature>
<evidence type="ECO:0000256" key="1">
    <source>
        <dbReference type="SAM" id="MobiDB-lite"/>
    </source>
</evidence>
<gene>
    <name evidence="3" type="ORF">DZF91_18150</name>
</gene>
<comment type="caution">
    <text evidence="3">The sequence shown here is derived from an EMBL/GenBank/DDBJ whole genome shotgun (WGS) entry which is preliminary data.</text>
</comment>
<organism evidence="3 4">
    <name type="scientific">Actinomadura logoneensis</name>
    <dbReference type="NCBI Taxonomy" id="2293572"/>
    <lineage>
        <taxon>Bacteria</taxon>
        <taxon>Bacillati</taxon>
        <taxon>Actinomycetota</taxon>
        <taxon>Actinomycetes</taxon>
        <taxon>Streptosporangiales</taxon>
        <taxon>Thermomonosporaceae</taxon>
        <taxon>Actinomadura</taxon>
    </lineage>
</organism>
<dbReference type="Proteomes" id="UP000261811">
    <property type="component" value="Unassembled WGS sequence"/>
</dbReference>
<dbReference type="RefSeq" id="WP_117358647.1">
    <property type="nucleotide sequence ID" value="NZ_QURH01000298.1"/>
</dbReference>
<evidence type="ECO:0000259" key="2">
    <source>
        <dbReference type="Pfam" id="PF05057"/>
    </source>
</evidence>
<sequence length="280" mass="29594">PAHASGPAPVPPPSAAAPTPQPGGQSGAATSAPVYLLHGLEVRGGTDCAATWRQATAELRSDGFRGPLITWGFYSHDTHCTRRVNGTPGTSVLELGRRLAWDIYLRYSRHGVAVRAVTHSMGGLVVASALAGVRAKPHTAKPWPPYLLVTDAVTLSTPFHGIAGRCSAKIRQCRDVKPGSALLGWLAKHPAQGRGGTDWTLVGATTDTRVPFRSALAAPAKHKAVYLSGQGITHYNLRHLDSGHSWRISYSNNGGATYRTTRHGVSPLHYAALALTGPAF</sequence>
<dbReference type="SUPFAM" id="SSF53474">
    <property type="entry name" value="alpha/beta-Hydrolases"/>
    <property type="match status" value="1"/>
</dbReference>
<keyword evidence="4" id="KW-1185">Reference proteome</keyword>
<feature type="non-terminal residue" evidence="3">
    <location>
        <position position="1"/>
    </location>
</feature>
<reference evidence="3 4" key="1">
    <citation type="submission" date="2018-08" db="EMBL/GenBank/DDBJ databases">
        <title>Actinomadura jelena sp. nov., a novel Actinomycete isolated from soil in Chad.</title>
        <authorList>
            <person name="Shi L."/>
        </authorList>
    </citation>
    <scope>NUCLEOTIDE SEQUENCE [LARGE SCALE GENOMIC DNA]</scope>
    <source>
        <strain evidence="3 4">NEAU-G17</strain>
    </source>
</reference>
<accession>A0A372JLP6</accession>
<proteinExistence type="predicted"/>
<dbReference type="AlphaFoldDB" id="A0A372JLP6"/>
<dbReference type="Pfam" id="PF05057">
    <property type="entry name" value="DUF676"/>
    <property type="match status" value="1"/>
</dbReference>
<dbReference type="Gene3D" id="3.40.50.1820">
    <property type="entry name" value="alpha/beta hydrolase"/>
    <property type="match status" value="1"/>
</dbReference>
<name>A0A372JLP6_9ACTN</name>
<dbReference type="InterPro" id="IPR029058">
    <property type="entry name" value="AB_hydrolase_fold"/>
</dbReference>
<evidence type="ECO:0000313" key="4">
    <source>
        <dbReference type="Proteomes" id="UP000261811"/>
    </source>
</evidence>